<proteinExistence type="predicted"/>
<name>A0AAN6ZXF1_9PEZI</name>
<keyword evidence="2" id="KW-0812">Transmembrane</keyword>
<evidence type="ECO:0000313" key="3">
    <source>
        <dbReference type="EMBL" id="KAK4153833.1"/>
    </source>
</evidence>
<reference evidence="3" key="1">
    <citation type="journal article" date="2023" name="Mol. Phylogenet. Evol.">
        <title>Genome-scale phylogeny and comparative genomics of the fungal order Sordariales.</title>
        <authorList>
            <person name="Hensen N."/>
            <person name="Bonometti L."/>
            <person name="Westerberg I."/>
            <person name="Brannstrom I.O."/>
            <person name="Guillou S."/>
            <person name="Cros-Aarteil S."/>
            <person name="Calhoun S."/>
            <person name="Haridas S."/>
            <person name="Kuo A."/>
            <person name="Mondo S."/>
            <person name="Pangilinan J."/>
            <person name="Riley R."/>
            <person name="LaButti K."/>
            <person name="Andreopoulos B."/>
            <person name="Lipzen A."/>
            <person name="Chen C."/>
            <person name="Yan M."/>
            <person name="Daum C."/>
            <person name="Ng V."/>
            <person name="Clum A."/>
            <person name="Steindorff A."/>
            <person name="Ohm R.A."/>
            <person name="Martin F."/>
            <person name="Silar P."/>
            <person name="Natvig D.O."/>
            <person name="Lalanne C."/>
            <person name="Gautier V."/>
            <person name="Ament-Velasquez S.L."/>
            <person name="Kruys A."/>
            <person name="Hutchinson M.I."/>
            <person name="Powell A.J."/>
            <person name="Barry K."/>
            <person name="Miller A.N."/>
            <person name="Grigoriev I.V."/>
            <person name="Debuchy R."/>
            <person name="Gladieux P."/>
            <person name="Hiltunen Thoren M."/>
            <person name="Johannesson H."/>
        </authorList>
    </citation>
    <scope>NUCLEOTIDE SEQUENCE</scope>
    <source>
        <strain evidence="3">CBS 538.74</strain>
    </source>
</reference>
<sequence>MSDPLSVAGSAVGVVSLGIQVCQGLVFYLRSIRGRQQELANDLREVRNLISVFHSLNDVLPRLAQQPCADRDAVVIRQCLLDCEEQLVSLQLLVVKLQGPTNPGDIKGKMKEAGRAVLYPFREGELASIRRCLQRLLNNLSLALNAASVKLDISHNEGIGVLKTAIEGLDADSHVTKTALGDLSFQVQQNSDLLASLDNTVSNSLDDIKGAVTRTEWIVRDVERSVNGNFTVMQTDMRSIESRSLVTNQAVTELLSKVDAFSEQLSGMESPYSASIPPPEVNAERGLHHATVH</sequence>
<organism evidence="3 4">
    <name type="scientific">Chaetomidium leptoderma</name>
    <dbReference type="NCBI Taxonomy" id="669021"/>
    <lineage>
        <taxon>Eukaryota</taxon>
        <taxon>Fungi</taxon>
        <taxon>Dikarya</taxon>
        <taxon>Ascomycota</taxon>
        <taxon>Pezizomycotina</taxon>
        <taxon>Sordariomycetes</taxon>
        <taxon>Sordariomycetidae</taxon>
        <taxon>Sordariales</taxon>
        <taxon>Chaetomiaceae</taxon>
        <taxon>Chaetomidium</taxon>
    </lineage>
</organism>
<feature type="transmembrane region" description="Helical" evidence="2">
    <location>
        <begin position="6"/>
        <end position="29"/>
    </location>
</feature>
<evidence type="ECO:0000256" key="1">
    <source>
        <dbReference type="SAM" id="MobiDB-lite"/>
    </source>
</evidence>
<evidence type="ECO:0000313" key="4">
    <source>
        <dbReference type="Proteomes" id="UP001302745"/>
    </source>
</evidence>
<keyword evidence="2" id="KW-1133">Transmembrane helix</keyword>
<dbReference type="AlphaFoldDB" id="A0AAN6ZXF1"/>
<dbReference type="EMBL" id="MU856929">
    <property type="protein sequence ID" value="KAK4153833.1"/>
    <property type="molecule type" value="Genomic_DNA"/>
</dbReference>
<evidence type="ECO:0008006" key="5">
    <source>
        <dbReference type="Google" id="ProtNLM"/>
    </source>
</evidence>
<keyword evidence="2" id="KW-0472">Membrane</keyword>
<evidence type="ECO:0000256" key="2">
    <source>
        <dbReference type="SAM" id="Phobius"/>
    </source>
</evidence>
<dbReference type="Proteomes" id="UP001302745">
    <property type="component" value="Unassembled WGS sequence"/>
</dbReference>
<keyword evidence="4" id="KW-1185">Reference proteome</keyword>
<accession>A0AAN6ZXF1</accession>
<protein>
    <recommendedName>
        <fullName evidence="5">Fungal N-terminal domain-containing protein</fullName>
    </recommendedName>
</protein>
<comment type="caution">
    <text evidence="3">The sequence shown here is derived from an EMBL/GenBank/DDBJ whole genome shotgun (WGS) entry which is preliminary data.</text>
</comment>
<feature type="region of interest" description="Disordered" evidence="1">
    <location>
        <begin position="268"/>
        <end position="293"/>
    </location>
</feature>
<reference evidence="3" key="2">
    <citation type="submission" date="2023-05" db="EMBL/GenBank/DDBJ databases">
        <authorList>
            <consortium name="Lawrence Berkeley National Laboratory"/>
            <person name="Steindorff A."/>
            <person name="Hensen N."/>
            <person name="Bonometti L."/>
            <person name="Westerberg I."/>
            <person name="Brannstrom I.O."/>
            <person name="Guillou S."/>
            <person name="Cros-Aarteil S."/>
            <person name="Calhoun S."/>
            <person name="Haridas S."/>
            <person name="Kuo A."/>
            <person name="Mondo S."/>
            <person name="Pangilinan J."/>
            <person name="Riley R."/>
            <person name="Labutti K."/>
            <person name="Andreopoulos B."/>
            <person name="Lipzen A."/>
            <person name="Chen C."/>
            <person name="Yanf M."/>
            <person name="Daum C."/>
            <person name="Ng V."/>
            <person name="Clum A."/>
            <person name="Ohm R."/>
            <person name="Martin F."/>
            <person name="Silar P."/>
            <person name="Natvig D."/>
            <person name="Lalanne C."/>
            <person name="Gautier V."/>
            <person name="Ament-Velasquez S.L."/>
            <person name="Kruys A."/>
            <person name="Hutchinson M.I."/>
            <person name="Powell A.J."/>
            <person name="Barry K."/>
            <person name="Miller A.N."/>
            <person name="Grigoriev I.V."/>
            <person name="Debuchy R."/>
            <person name="Gladieux P."/>
            <person name="Thoren M.H."/>
            <person name="Johannesson H."/>
        </authorList>
    </citation>
    <scope>NUCLEOTIDE SEQUENCE</scope>
    <source>
        <strain evidence="3">CBS 538.74</strain>
    </source>
</reference>
<gene>
    <name evidence="3" type="ORF">C8A00DRAFT_33444</name>
</gene>